<dbReference type="RefSeq" id="WP_179529819.1">
    <property type="nucleotide sequence ID" value="NZ_BAAAPP010000002.1"/>
</dbReference>
<dbReference type="SUPFAM" id="SSF50998">
    <property type="entry name" value="Quinoprotein alcohol dehydrogenase-like"/>
    <property type="match status" value="1"/>
</dbReference>
<dbReference type="AlphaFoldDB" id="A0A7Y9YAS5"/>
<evidence type="ECO:0000313" key="2">
    <source>
        <dbReference type="EMBL" id="NYI08751.1"/>
    </source>
</evidence>
<gene>
    <name evidence="2" type="ORF">BKA05_000266</name>
</gene>
<evidence type="ECO:0008006" key="4">
    <source>
        <dbReference type="Google" id="ProtNLM"/>
    </source>
</evidence>
<name>A0A7Y9YAS5_9ACTN</name>
<evidence type="ECO:0000256" key="1">
    <source>
        <dbReference type="SAM" id="SignalP"/>
    </source>
</evidence>
<accession>A0A7Y9YAS5</accession>
<feature type="chain" id="PRO_5039688295" description="LVIVD repeat-containing protein" evidence="1">
    <location>
        <begin position="26"/>
        <end position="512"/>
    </location>
</feature>
<dbReference type="InterPro" id="IPR011047">
    <property type="entry name" value="Quinoprotein_ADH-like_sf"/>
</dbReference>
<dbReference type="Gene3D" id="2.130.10.10">
    <property type="entry name" value="YVTN repeat-like/Quinoprotein amine dehydrogenase"/>
    <property type="match status" value="1"/>
</dbReference>
<evidence type="ECO:0000313" key="3">
    <source>
        <dbReference type="Proteomes" id="UP000537326"/>
    </source>
</evidence>
<keyword evidence="3" id="KW-1185">Reference proteome</keyword>
<keyword evidence="1" id="KW-0732">Signal</keyword>
<feature type="signal peptide" evidence="1">
    <location>
        <begin position="1"/>
        <end position="25"/>
    </location>
</feature>
<reference evidence="2 3" key="1">
    <citation type="submission" date="2020-07" db="EMBL/GenBank/DDBJ databases">
        <title>Sequencing the genomes of 1000 actinobacteria strains.</title>
        <authorList>
            <person name="Klenk H.-P."/>
        </authorList>
    </citation>
    <scope>NUCLEOTIDE SEQUENCE [LARGE SCALE GENOMIC DNA]</scope>
    <source>
        <strain evidence="2 3">DSM 18248</strain>
    </source>
</reference>
<dbReference type="EMBL" id="JACBZI010000001">
    <property type="protein sequence ID" value="NYI08751.1"/>
    <property type="molecule type" value="Genomic_DNA"/>
</dbReference>
<organism evidence="2 3">
    <name type="scientific">Nocardioides marinus</name>
    <dbReference type="NCBI Taxonomy" id="374514"/>
    <lineage>
        <taxon>Bacteria</taxon>
        <taxon>Bacillati</taxon>
        <taxon>Actinomycetota</taxon>
        <taxon>Actinomycetes</taxon>
        <taxon>Propionibacteriales</taxon>
        <taxon>Nocardioidaceae</taxon>
        <taxon>Nocardioides</taxon>
    </lineage>
</organism>
<sequence>MSRAGHPALRALLALGLAAVAPVLAAPAVSAHQAGDLPTNTRGAQVETEGEGQAMEFVANLQYNDSGEAQNGSDIEFMRLGKKEYALAGTLREGLQIIDITRPRKPKRVAVYDCAISQGDIQVWTRRGRVLASYTADGTVGAAGAASRCGRDLDLAADDAGTVIVDLTKPKKPQSVSFLPVGAGSHNMTIHPSGKYLYNSNSDLLTAGVSPFITIYDISAPTKPRFVQDFGIPFVPTSLGSESHDITFSADGTRAYSAALSQTLVLDTTDPADPEIIGQIIDPAVNVAHQADPITMKDSDGVERTVLVVTDERAGAAASVECPGGGLHLYDITGDLETAPAKIGAWFAPAFSLQDGSTCTSHVLRIYPRQKLMTIAWYAQGVRVIDLSGLADAAADPLANPLAIAFGDGVGMTEVGYYTLPDSDSWSFKTNKIKRDGSFFGYSNDLVRGFDVFRYDGSTIGDVKPLKPKNLKPKASARVEGSGRSASLVLLVPAAVGGLLLHRVGARRRRTA</sequence>
<comment type="caution">
    <text evidence="2">The sequence shown here is derived from an EMBL/GenBank/DDBJ whole genome shotgun (WGS) entry which is preliminary data.</text>
</comment>
<dbReference type="InterPro" id="IPR015943">
    <property type="entry name" value="WD40/YVTN_repeat-like_dom_sf"/>
</dbReference>
<protein>
    <recommendedName>
        <fullName evidence="4">LVIVD repeat-containing protein</fullName>
    </recommendedName>
</protein>
<proteinExistence type="predicted"/>
<dbReference type="Proteomes" id="UP000537326">
    <property type="component" value="Unassembled WGS sequence"/>
</dbReference>